<dbReference type="InterPro" id="IPR003594">
    <property type="entry name" value="HATPase_dom"/>
</dbReference>
<evidence type="ECO:0000256" key="4">
    <source>
        <dbReference type="ARBA" id="ARBA00022777"/>
    </source>
</evidence>
<name>A0A9Q4L6N2_9EURY</name>
<dbReference type="PANTHER" id="PTHR43711:SF1">
    <property type="entry name" value="HISTIDINE KINASE 1"/>
    <property type="match status" value="1"/>
</dbReference>
<protein>
    <recommendedName>
        <fullName evidence="2">histidine kinase</fullName>
        <ecNumber evidence="2">2.7.13.3</ecNumber>
    </recommendedName>
</protein>
<dbReference type="SUPFAM" id="SSF55785">
    <property type="entry name" value="PYP-like sensor domain (PAS domain)"/>
    <property type="match status" value="1"/>
</dbReference>
<evidence type="ECO:0000313" key="8">
    <source>
        <dbReference type="Proteomes" id="UP001154061"/>
    </source>
</evidence>
<feature type="domain" description="Histidine kinase" evidence="6">
    <location>
        <begin position="147"/>
        <end position="334"/>
    </location>
</feature>
<organism evidence="7 8">
    <name type="scientific">Natrinema salsiterrestre</name>
    <dbReference type="NCBI Taxonomy" id="2950540"/>
    <lineage>
        <taxon>Archaea</taxon>
        <taxon>Methanobacteriati</taxon>
        <taxon>Methanobacteriota</taxon>
        <taxon>Stenosarchaea group</taxon>
        <taxon>Halobacteria</taxon>
        <taxon>Halobacteriales</taxon>
        <taxon>Natrialbaceae</taxon>
        <taxon>Natrinema</taxon>
    </lineage>
</organism>
<dbReference type="GO" id="GO:0000155">
    <property type="term" value="F:phosphorelay sensor kinase activity"/>
    <property type="evidence" value="ECO:0007669"/>
    <property type="project" value="InterPro"/>
</dbReference>
<sequence>MYSVVDSDLLQVAFEALPFEVALIDTTGEILFVNEKWKAFGDNNSGTHDSYWVEENYLSICHRSNDPIATAVANALSALLAGDQNNFQLEYPCHPPDGQRWFLLEATAVTYDNARYAIVTHIDITARKEAELQRKTRTDQLETIVSILSHDLRNPLSIIHGYAEELSTQDVDTETVTAIQESADRMAELIDTTLKFARTQSIDDLTQVSLEDTAMDAWAQTPTANASLEIEATRSFMADKQLLHQLFANLFRNAVEHGGSSVTVWVGTTTDGIYIEDNGSGIPAAKRDQLQERDVSRDSKTGLGLAIVRAIVIAHDWSFAILEGRENGTRIEISGIPSSINSN</sequence>
<dbReference type="AlphaFoldDB" id="A0A9Q4L6N2"/>
<dbReference type="InterPro" id="IPR003661">
    <property type="entry name" value="HisK_dim/P_dom"/>
</dbReference>
<dbReference type="Gene3D" id="3.30.565.10">
    <property type="entry name" value="Histidine kinase-like ATPase, C-terminal domain"/>
    <property type="match status" value="1"/>
</dbReference>
<dbReference type="SUPFAM" id="SSF55874">
    <property type="entry name" value="ATPase domain of HSP90 chaperone/DNA topoisomerase II/histidine kinase"/>
    <property type="match status" value="1"/>
</dbReference>
<evidence type="ECO:0000256" key="2">
    <source>
        <dbReference type="ARBA" id="ARBA00012438"/>
    </source>
</evidence>
<evidence type="ECO:0000256" key="5">
    <source>
        <dbReference type="ARBA" id="ARBA00023012"/>
    </source>
</evidence>
<evidence type="ECO:0000256" key="1">
    <source>
        <dbReference type="ARBA" id="ARBA00000085"/>
    </source>
</evidence>
<accession>A0A9Q4L6N2</accession>
<dbReference type="Gene3D" id="1.10.287.130">
    <property type="match status" value="1"/>
</dbReference>
<dbReference type="PANTHER" id="PTHR43711">
    <property type="entry name" value="TWO-COMPONENT HISTIDINE KINASE"/>
    <property type="match status" value="1"/>
</dbReference>
<evidence type="ECO:0000256" key="3">
    <source>
        <dbReference type="ARBA" id="ARBA00022679"/>
    </source>
</evidence>
<dbReference type="PROSITE" id="PS50109">
    <property type="entry name" value="HIS_KIN"/>
    <property type="match status" value="1"/>
</dbReference>
<dbReference type="CDD" id="cd00082">
    <property type="entry name" value="HisKA"/>
    <property type="match status" value="1"/>
</dbReference>
<comment type="catalytic activity">
    <reaction evidence="1">
        <text>ATP + protein L-histidine = ADP + protein N-phospho-L-histidine.</text>
        <dbReference type="EC" id="2.7.13.3"/>
    </reaction>
</comment>
<evidence type="ECO:0000259" key="6">
    <source>
        <dbReference type="PROSITE" id="PS50109"/>
    </source>
</evidence>
<dbReference type="Proteomes" id="UP001154061">
    <property type="component" value="Unassembled WGS sequence"/>
</dbReference>
<dbReference type="InterPro" id="IPR036890">
    <property type="entry name" value="HATPase_C_sf"/>
</dbReference>
<reference evidence="7" key="1">
    <citation type="submission" date="2022-06" db="EMBL/GenBank/DDBJ databases">
        <title>Natrinema sp. a new haloarchaeum isolate from saline soil.</title>
        <authorList>
            <person name="Strakova D."/>
            <person name="Galisteo C."/>
            <person name="Sanchez-Porro C."/>
            <person name="Ventosa A."/>
        </authorList>
    </citation>
    <scope>NUCLEOTIDE SEQUENCE</scope>
    <source>
        <strain evidence="7">S1CR25-10</strain>
    </source>
</reference>
<keyword evidence="5" id="KW-0902">Two-component regulatory system</keyword>
<dbReference type="InterPro" id="IPR005467">
    <property type="entry name" value="His_kinase_dom"/>
</dbReference>
<dbReference type="EC" id="2.7.13.3" evidence="2"/>
<dbReference type="InterPro" id="IPR035965">
    <property type="entry name" value="PAS-like_dom_sf"/>
</dbReference>
<keyword evidence="4 7" id="KW-0418">Kinase</keyword>
<dbReference type="SUPFAM" id="SSF47384">
    <property type="entry name" value="Homodimeric domain of signal transducing histidine kinase"/>
    <property type="match status" value="1"/>
</dbReference>
<dbReference type="InterPro" id="IPR050736">
    <property type="entry name" value="Sensor_HK_Regulatory"/>
</dbReference>
<keyword evidence="3" id="KW-0808">Transferase</keyword>
<proteinExistence type="predicted"/>
<dbReference type="SMART" id="SM00387">
    <property type="entry name" value="HATPase_c"/>
    <property type="match status" value="1"/>
</dbReference>
<dbReference type="Gene3D" id="3.30.450.20">
    <property type="entry name" value="PAS domain"/>
    <property type="match status" value="1"/>
</dbReference>
<evidence type="ECO:0000313" key="7">
    <source>
        <dbReference type="EMBL" id="MDF9747898.1"/>
    </source>
</evidence>
<dbReference type="Pfam" id="PF02518">
    <property type="entry name" value="HATPase_c"/>
    <property type="match status" value="1"/>
</dbReference>
<keyword evidence="8" id="KW-1185">Reference proteome</keyword>
<dbReference type="EMBL" id="JAMQOT010000010">
    <property type="protein sequence ID" value="MDF9747898.1"/>
    <property type="molecule type" value="Genomic_DNA"/>
</dbReference>
<dbReference type="Pfam" id="PF00512">
    <property type="entry name" value="HisKA"/>
    <property type="match status" value="1"/>
</dbReference>
<dbReference type="CDD" id="cd00075">
    <property type="entry name" value="HATPase"/>
    <property type="match status" value="1"/>
</dbReference>
<comment type="caution">
    <text evidence="7">The sequence shown here is derived from an EMBL/GenBank/DDBJ whole genome shotgun (WGS) entry which is preliminary data.</text>
</comment>
<dbReference type="SMART" id="SM00388">
    <property type="entry name" value="HisKA"/>
    <property type="match status" value="1"/>
</dbReference>
<dbReference type="RefSeq" id="WP_277524340.1">
    <property type="nucleotide sequence ID" value="NZ_JAMQOT010000010.1"/>
</dbReference>
<gene>
    <name evidence="7" type="ORF">NDI89_20175</name>
</gene>
<dbReference type="InterPro" id="IPR036097">
    <property type="entry name" value="HisK_dim/P_sf"/>
</dbReference>